<reference evidence="3 4" key="1">
    <citation type="submission" date="2020-01" db="EMBL/GenBank/DDBJ databases">
        <title>Genomes assembled from Gulf of Kutch pelagic sediment metagenomes.</title>
        <authorList>
            <person name="Chandrashekar M."/>
            <person name="Mahajan M.S."/>
            <person name="Dave K.J."/>
            <person name="Vatsa P."/>
            <person name="Nathani N.M."/>
        </authorList>
    </citation>
    <scope>NUCLEOTIDE SEQUENCE [LARGE SCALE GENOMIC DNA]</scope>
    <source>
        <strain evidence="3">KS3-K002</strain>
    </source>
</reference>
<keyword evidence="2" id="KW-1133">Transmembrane helix</keyword>
<name>A0AAE4Z797_9BACT</name>
<dbReference type="EMBL" id="JAACAK010000012">
    <property type="protein sequence ID" value="NIR73762.1"/>
    <property type="molecule type" value="Genomic_DNA"/>
</dbReference>
<dbReference type="Proteomes" id="UP000702544">
    <property type="component" value="Unassembled WGS sequence"/>
</dbReference>
<feature type="compositionally biased region" description="Basic and acidic residues" evidence="1">
    <location>
        <begin position="11"/>
        <end position="20"/>
    </location>
</feature>
<dbReference type="AlphaFoldDB" id="A0AAE4Z797"/>
<keyword evidence="2" id="KW-0812">Transmembrane</keyword>
<accession>A0AAE4Z797</accession>
<gene>
    <name evidence="3" type="ORF">GWO12_01405</name>
</gene>
<keyword evidence="2" id="KW-0472">Membrane</keyword>
<protein>
    <recommendedName>
        <fullName evidence="5">Type 4 fimbrial biogenesis protein PilX N-terminal domain-containing protein</fullName>
    </recommendedName>
</protein>
<organism evidence="3 4">
    <name type="scientific">Candidatus Kutchimonas denitrificans</name>
    <dbReference type="NCBI Taxonomy" id="3056748"/>
    <lineage>
        <taxon>Bacteria</taxon>
        <taxon>Pseudomonadati</taxon>
        <taxon>Gemmatimonadota</taxon>
        <taxon>Gemmatimonadia</taxon>
        <taxon>Candidatus Palauibacterales</taxon>
        <taxon>Candidatus Palauibacteraceae</taxon>
        <taxon>Candidatus Kutchimonas</taxon>
    </lineage>
</organism>
<feature type="transmembrane region" description="Helical" evidence="2">
    <location>
        <begin position="28"/>
        <end position="50"/>
    </location>
</feature>
<evidence type="ECO:0000313" key="4">
    <source>
        <dbReference type="Proteomes" id="UP000702544"/>
    </source>
</evidence>
<evidence type="ECO:0000313" key="3">
    <source>
        <dbReference type="EMBL" id="NIR73762.1"/>
    </source>
</evidence>
<evidence type="ECO:0000256" key="1">
    <source>
        <dbReference type="SAM" id="MobiDB-lite"/>
    </source>
</evidence>
<sequence>MSTCETGTEAVADRREGRHPTPADDCGLALLAVVVFLAVLAAVVASGLHVSIRQSRIARATSAAAPALYAAESGLSAALAAWDAERVDGLPVGGAVMMGAGALATGDRYQTRVTRLSRFAETGEEDAGGGGYHLLASVGAVRGPGGGRRVVARLLRAPEPARWCCHAAIVSGGGVDVSGGATVSGVDHRPVSGGGDCDGRQDERAGAMIGPAGRVHVDPGSRLEGAPSVATVGPELSLLRAEAAAAFQELARSAEIVVPAGTLLDRLRPVVDGAERCDTGEATNWGEPADPGHPCFDYLPIVHARGDLLLQTGGRGQGVLLVEGDLEVRGDLEFHGLIMIQGQLSWQGARSRGAVILLRDDEARARVVGGGELGYSGCALERALRSPKLVSPHPLAQFSWLEILEEG</sequence>
<comment type="caution">
    <text evidence="3">The sequence shown here is derived from an EMBL/GenBank/DDBJ whole genome shotgun (WGS) entry which is preliminary data.</text>
</comment>
<feature type="region of interest" description="Disordered" evidence="1">
    <location>
        <begin position="1"/>
        <end position="20"/>
    </location>
</feature>
<evidence type="ECO:0008006" key="5">
    <source>
        <dbReference type="Google" id="ProtNLM"/>
    </source>
</evidence>
<proteinExistence type="predicted"/>
<evidence type="ECO:0000256" key="2">
    <source>
        <dbReference type="SAM" id="Phobius"/>
    </source>
</evidence>